<evidence type="ECO:0000256" key="2">
    <source>
        <dbReference type="SAM" id="SignalP"/>
    </source>
</evidence>
<dbReference type="AlphaFoldDB" id="A0AAN9XZJ6"/>
<dbReference type="Proteomes" id="UP001367676">
    <property type="component" value="Unassembled WGS sequence"/>
</dbReference>
<proteinExistence type="predicted"/>
<evidence type="ECO:0000313" key="3">
    <source>
        <dbReference type="EMBL" id="KAK7576407.1"/>
    </source>
</evidence>
<organism evidence="3 4">
    <name type="scientific">Parthenolecanium corni</name>
    <dbReference type="NCBI Taxonomy" id="536013"/>
    <lineage>
        <taxon>Eukaryota</taxon>
        <taxon>Metazoa</taxon>
        <taxon>Ecdysozoa</taxon>
        <taxon>Arthropoda</taxon>
        <taxon>Hexapoda</taxon>
        <taxon>Insecta</taxon>
        <taxon>Pterygota</taxon>
        <taxon>Neoptera</taxon>
        <taxon>Paraneoptera</taxon>
        <taxon>Hemiptera</taxon>
        <taxon>Sternorrhyncha</taxon>
        <taxon>Coccoidea</taxon>
        <taxon>Coccidae</taxon>
        <taxon>Parthenolecanium</taxon>
    </lineage>
</organism>
<dbReference type="EMBL" id="JBBCAQ010000036">
    <property type="protein sequence ID" value="KAK7576407.1"/>
    <property type="molecule type" value="Genomic_DNA"/>
</dbReference>
<sequence length="143" mass="16050">MLLFFSIPGLLASTFFLVAFSYTELTNGDSKVELSQDNDEDFMPISSRNYGSTAESANNYYSTYTGYPSYGSSGSPLFTDQYNPSDFSNYYQPSDPKKKPSTSTTYPSYPFYPTPAELSKIRAGSEQNLSDIWAEYEGDLRKI</sequence>
<feature type="region of interest" description="Disordered" evidence="1">
    <location>
        <begin position="84"/>
        <end position="108"/>
    </location>
</feature>
<evidence type="ECO:0000313" key="4">
    <source>
        <dbReference type="Proteomes" id="UP001367676"/>
    </source>
</evidence>
<name>A0AAN9XZJ6_9HEMI</name>
<protein>
    <submittedName>
        <fullName evidence="3">Uncharacterized protein</fullName>
    </submittedName>
</protein>
<feature type="signal peptide" evidence="2">
    <location>
        <begin position="1"/>
        <end position="28"/>
    </location>
</feature>
<reference evidence="3 4" key="1">
    <citation type="submission" date="2024-03" db="EMBL/GenBank/DDBJ databases">
        <title>Adaptation during the transition from Ophiocordyceps entomopathogen to insect associate is accompanied by gene loss and intensified selection.</title>
        <authorList>
            <person name="Ward C.M."/>
            <person name="Onetto C.A."/>
            <person name="Borneman A.R."/>
        </authorList>
    </citation>
    <scope>NUCLEOTIDE SEQUENCE [LARGE SCALE GENOMIC DNA]</scope>
    <source>
        <strain evidence="3">AWRI1</strain>
        <tissue evidence="3">Single Adult Female</tissue>
    </source>
</reference>
<keyword evidence="2" id="KW-0732">Signal</keyword>
<comment type="caution">
    <text evidence="3">The sequence shown here is derived from an EMBL/GenBank/DDBJ whole genome shotgun (WGS) entry which is preliminary data.</text>
</comment>
<gene>
    <name evidence="3" type="ORF">V9T40_012693</name>
</gene>
<feature type="chain" id="PRO_5042950194" evidence="2">
    <location>
        <begin position="29"/>
        <end position="143"/>
    </location>
</feature>
<evidence type="ECO:0000256" key="1">
    <source>
        <dbReference type="SAM" id="MobiDB-lite"/>
    </source>
</evidence>
<keyword evidence="4" id="KW-1185">Reference proteome</keyword>
<accession>A0AAN9XZJ6</accession>